<accession>A0A1F6AGR2</accession>
<keyword evidence="2" id="KW-0804">Transcription</keyword>
<name>A0A1F6AGR2_9BACT</name>
<dbReference type="SUPFAM" id="SSF140931">
    <property type="entry name" value="Fic-like"/>
    <property type="match status" value="1"/>
</dbReference>
<comment type="caution">
    <text evidence="4">The sequence shown here is derived from an EMBL/GenBank/DDBJ whole genome shotgun (WGS) entry which is preliminary data.</text>
</comment>
<evidence type="ECO:0000256" key="1">
    <source>
        <dbReference type="ARBA" id="ARBA00023015"/>
    </source>
</evidence>
<dbReference type="InterPro" id="IPR001034">
    <property type="entry name" value="DeoR_HTH"/>
</dbReference>
<keyword evidence="1" id="KW-0805">Transcription regulation</keyword>
<evidence type="ECO:0000256" key="2">
    <source>
        <dbReference type="ARBA" id="ARBA00023163"/>
    </source>
</evidence>
<reference evidence="4 5" key="1">
    <citation type="journal article" date="2016" name="Nat. Commun.">
        <title>Thousands of microbial genomes shed light on interconnected biogeochemical processes in an aquifer system.</title>
        <authorList>
            <person name="Anantharaman K."/>
            <person name="Brown C.T."/>
            <person name="Hug L.A."/>
            <person name="Sharon I."/>
            <person name="Castelle C.J."/>
            <person name="Probst A.J."/>
            <person name="Thomas B.C."/>
            <person name="Singh A."/>
            <person name="Wilkins M.J."/>
            <person name="Karaoz U."/>
            <person name="Brodie E.L."/>
            <person name="Williams K.H."/>
            <person name="Hubbard S.S."/>
            <person name="Banfield J.F."/>
        </authorList>
    </citation>
    <scope>NUCLEOTIDE SEQUENCE [LARGE SCALE GENOMIC DNA]</scope>
</reference>
<dbReference type="PANTHER" id="PTHR13504:SF38">
    <property type="entry name" value="FIDO DOMAIN-CONTAINING PROTEIN"/>
    <property type="match status" value="1"/>
</dbReference>
<dbReference type="EMBL" id="MFJV01000001">
    <property type="protein sequence ID" value="OGG23871.1"/>
    <property type="molecule type" value="Genomic_DNA"/>
</dbReference>
<dbReference type="STRING" id="1798392.A3A79_01560"/>
<evidence type="ECO:0000259" key="3">
    <source>
        <dbReference type="PROSITE" id="PS51459"/>
    </source>
</evidence>
<evidence type="ECO:0000313" key="4">
    <source>
        <dbReference type="EMBL" id="OGG23871.1"/>
    </source>
</evidence>
<gene>
    <name evidence="4" type="ORF">A3A79_01560</name>
</gene>
<dbReference type="InterPro" id="IPR003812">
    <property type="entry name" value="Fido"/>
</dbReference>
<protein>
    <recommendedName>
        <fullName evidence="3">Fido domain-containing protein</fullName>
    </recommendedName>
</protein>
<dbReference type="Proteomes" id="UP000178759">
    <property type="component" value="Unassembled WGS sequence"/>
</dbReference>
<dbReference type="InterPro" id="IPR036390">
    <property type="entry name" value="WH_DNA-bd_sf"/>
</dbReference>
<dbReference type="Gene3D" id="1.10.10.10">
    <property type="entry name" value="Winged helix-like DNA-binding domain superfamily/Winged helix DNA-binding domain"/>
    <property type="match status" value="1"/>
</dbReference>
<sequence>MISLSYTVTSLLQDHLKTIDTLRRSILLTPLSPSREQKLLWQATIDRIYGTLIISGSHVTKKLIAETLMSPKKRPNAEESAIVAAKNVLDFIRNEWTGSSKSISQASIEDLAIRLFPKDRIRVIRAIETKARDIHQVLAYLEVKPDHPVLMAATLHYAFLIDPVLPWDSGRLGRAVCGIILAKYGYNVRGMVAPETVVAESKETYQRSLETAQRDTTITSWLEYYSKILMTALERLADETKVEKETSDVSRRLFSLSDRQNAILSLLENPTTTMTNRVVQKRFKVSQITASRDLAKLSSLGLLYPHGKGRSVYYTRV</sequence>
<organism evidence="4 5">
    <name type="scientific">Candidatus Gottesmanbacteria bacterium RIFCSPLOWO2_01_FULL_43_11b</name>
    <dbReference type="NCBI Taxonomy" id="1798392"/>
    <lineage>
        <taxon>Bacteria</taxon>
        <taxon>Candidatus Gottesmaniibacteriota</taxon>
    </lineage>
</organism>
<dbReference type="GO" id="GO:0003700">
    <property type="term" value="F:DNA-binding transcription factor activity"/>
    <property type="evidence" value="ECO:0007669"/>
    <property type="project" value="InterPro"/>
</dbReference>
<dbReference type="PROSITE" id="PS51459">
    <property type="entry name" value="FIDO"/>
    <property type="match status" value="1"/>
</dbReference>
<dbReference type="Pfam" id="PF08220">
    <property type="entry name" value="HTH_DeoR"/>
    <property type="match status" value="1"/>
</dbReference>
<proteinExistence type="predicted"/>
<dbReference type="AlphaFoldDB" id="A0A1F6AGR2"/>
<dbReference type="InterPro" id="IPR036388">
    <property type="entry name" value="WH-like_DNA-bd_sf"/>
</dbReference>
<evidence type="ECO:0000313" key="5">
    <source>
        <dbReference type="Proteomes" id="UP000178759"/>
    </source>
</evidence>
<dbReference type="PANTHER" id="PTHR13504">
    <property type="entry name" value="FIDO DOMAIN-CONTAINING PROTEIN DDB_G0283145"/>
    <property type="match status" value="1"/>
</dbReference>
<dbReference type="InterPro" id="IPR040198">
    <property type="entry name" value="Fido_containing"/>
</dbReference>
<dbReference type="InterPro" id="IPR036597">
    <property type="entry name" value="Fido-like_dom_sf"/>
</dbReference>
<feature type="domain" description="Fido" evidence="3">
    <location>
        <begin position="103"/>
        <end position="227"/>
    </location>
</feature>
<dbReference type="Gene3D" id="1.10.3290.10">
    <property type="entry name" value="Fido-like domain"/>
    <property type="match status" value="2"/>
</dbReference>
<dbReference type="SUPFAM" id="SSF46785">
    <property type="entry name" value="Winged helix' DNA-binding domain"/>
    <property type="match status" value="1"/>
</dbReference>